<proteinExistence type="predicted"/>
<protein>
    <submittedName>
        <fullName evidence="1">Uncharacterized protein</fullName>
    </submittedName>
</protein>
<evidence type="ECO:0000313" key="2">
    <source>
        <dbReference type="Proteomes" id="UP000887159"/>
    </source>
</evidence>
<name>A0A8X6R9Q5_TRICX</name>
<dbReference type="AlphaFoldDB" id="A0A8X6R9Q5"/>
<comment type="caution">
    <text evidence="1">The sequence shown here is derived from an EMBL/GenBank/DDBJ whole genome shotgun (WGS) entry which is preliminary data.</text>
</comment>
<dbReference type="EMBL" id="BMAU01021116">
    <property type="protein sequence ID" value="GFX91031.1"/>
    <property type="molecule type" value="Genomic_DNA"/>
</dbReference>
<dbReference type="Proteomes" id="UP000887159">
    <property type="component" value="Unassembled WGS sequence"/>
</dbReference>
<evidence type="ECO:0000313" key="1">
    <source>
        <dbReference type="EMBL" id="GFX91031.1"/>
    </source>
</evidence>
<organism evidence="1 2">
    <name type="scientific">Trichonephila clavipes</name>
    <name type="common">Golden silk orbweaver</name>
    <name type="synonym">Nephila clavipes</name>
    <dbReference type="NCBI Taxonomy" id="2585209"/>
    <lineage>
        <taxon>Eukaryota</taxon>
        <taxon>Metazoa</taxon>
        <taxon>Ecdysozoa</taxon>
        <taxon>Arthropoda</taxon>
        <taxon>Chelicerata</taxon>
        <taxon>Arachnida</taxon>
        <taxon>Araneae</taxon>
        <taxon>Araneomorphae</taxon>
        <taxon>Entelegynae</taxon>
        <taxon>Araneoidea</taxon>
        <taxon>Nephilidae</taxon>
        <taxon>Trichonephila</taxon>
    </lineage>
</organism>
<keyword evidence="2" id="KW-1185">Reference proteome</keyword>
<gene>
    <name evidence="1" type="primary">NCL1_61158</name>
    <name evidence="1" type="ORF">TNCV_5106611</name>
</gene>
<sequence length="197" mass="22803">MLCDTRELADEIDIPANFELTQSRYRVRRRNVNFDYETRDDPIENPTLKNKAEFYFFTLDKAINALESRYKCAGPDRRDSSGFVALLIKKESPTEILKVHIEPGFCSKSRYSFKDIAYSLIFLLCLVPENRQNQKEHDTRMVNFLLWTPLLEKFLRELLCGNESVFLSGNQSVLFSGNSDSVVNDMVDCANDYSVVE</sequence>
<accession>A0A8X6R9Q5</accession>
<reference evidence="1" key="1">
    <citation type="submission" date="2020-08" db="EMBL/GenBank/DDBJ databases">
        <title>Multicomponent nature underlies the extraordinary mechanical properties of spider dragline silk.</title>
        <authorList>
            <person name="Kono N."/>
            <person name="Nakamura H."/>
            <person name="Mori M."/>
            <person name="Yoshida Y."/>
            <person name="Ohtoshi R."/>
            <person name="Malay A.D."/>
            <person name="Moran D.A.P."/>
            <person name="Tomita M."/>
            <person name="Numata K."/>
            <person name="Arakawa K."/>
        </authorList>
    </citation>
    <scope>NUCLEOTIDE SEQUENCE</scope>
</reference>